<dbReference type="InterPro" id="IPR002528">
    <property type="entry name" value="MATE_fam"/>
</dbReference>
<feature type="transmembrane region" description="Helical" evidence="10">
    <location>
        <begin position="352"/>
        <end position="374"/>
    </location>
</feature>
<evidence type="ECO:0000313" key="11">
    <source>
        <dbReference type="EMBL" id="GAA3937166.1"/>
    </source>
</evidence>
<organism evidence="11 12">
    <name type="scientific">Litoribacillus peritrichatus</name>
    <dbReference type="NCBI Taxonomy" id="718191"/>
    <lineage>
        <taxon>Bacteria</taxon>
        <taxon>Pseudomonadati</taxon>
        <taxon>Pseudomonadota</taxon>
        <taxon>Gammaproteobacteria</taxon>
        <taxon>Oceanospirillales</taxon>
        <taxon>Oceanospirillaceae</taxon>
        <taxon>Litoribacillus</taxon>
    </lineage>
</organism>
<protein>
    <recommendedName>
        <fullName evidence="9">Multidrug-efflux transporter</fullName>
    </recommendedName>
</protein>
<feature type="transmembrane region" description="Helical" evidence="10">
    <location>
        <begin position="286"/>
        <end position="307"/>
    </location>
</feature>
<dbReference type="Proteomes" id="UP001501565">
    <property type="component" value="Unassembled WGS sequence"/>
</dbReference>
<dbReference type="PIRSF" id="PIRSF006603">
    <property type="entry name" value="DinF"/>
    <property type="match status" value="1"/>
</dbReference>
<keyword evidence="6 10" id="KW-1133">Transmembrane helix</keyword>
<feature type="transmembrane region" description="Helical" evidence="10">
    <location>
        <begin position="244"/>
        <end position="266"/>
    </location>
</feature>
<evidence type="ECO:0000256" key="2">
    <source>
        <dbReference type="ARBA" id="ARBA00022448"/>
    </source>
</evidence>
<dbReference type="RefSeq" id="WP_344800096.1">
    <property type="nucleotide sequence ID" value="NZ_BAABBN010000012.1"/>
</dbReference>
<dbReference type="InterPro" id="IPR048279">
    <property type="entry name" value="MdtK-like"/>
</dbReference>
<keyword evidence="2" id="KW-0813">Transport</keyword>
<comment type="caution">
    <text evidence="11">The sequence shown here is derived from an EMBL/GenBank/DDBJ whole genome shotgun (WGS) entry which is preliminary data.</text>
</comment>
<gene>
    <name evidence="11" type="ORF">GCM10022277_36920</name>
</gene>
<dbReference type="InterPro" id="IPR050222">
    <property type="entry name" value="MATE_MdtK"/>
</dbReference>
<evidence type="ECO:0000256" key="9">
    <source>
        <dbReference type="ARBA" id="ARBA00031636"/>
    </source>
</evidence>
<keyword evidence="7" id="KW-0406">Ion transport</keyword>
<evidence type="ECO:0000256" key="1">
    <source>
        <dbReference type="ARBA" id="ARBA00004429"/>
    </source>
</evidence>
<evidence type="ECO:0000256" key="7">
    <source>
        <dbReference type="ARBA" id="ARBA00023065"/>
    </source>
</evidence>
<keyword evidence="12" id="KW-1185">Reference proteome</keyword>
<dbReference type="NCBIfam" id="TIGR00797">
    <property type="entry name" value="matE"/>
    <property type="match status" value="1"/>
</dbReference>
<feature type="transmembrane region" description="Helical" evidence="10">
    <location>
        <begin position="160"/>
        <end position="180"/>
    </location>
</feature>
<feature type="transmembrane region" description="Helical" evidence="10">
    <location>
        <begin position="55"/>
        <end position="75"/>
    </location>
</feature>
<dbReference type="EMBL" id="BAABBN010000012">
    <property type="protein sequence ID" value="GAA3937166.1"/>
    <property type="molecule type" value="Genomic_DNA"/>
</dbReference>
<evidence type="ECO:0000256" key="4">
    <source>
        <dbReference type="ARBA" id="ARBA00022475"/>
    </source>
</evidence>
<keyword evidence="8 10" id="KW-0472">Membrane</keyword>
<evidence type="ECO:0000256" key="3">
    <source>
        <dbReference type="ARBA" id="ARBA00022449"/>
    </source>
</evidence>
<evidence type="ECO:0000313" key="12">
    <source>
        <dbReference type="Proteomes" id="UP001501565"/>
    </source>
</evidence>
<name>A0ABP7N511_9GAMM</name>
<dbReference type="PANTHER" id="PTHR43298">
    <property type="entry name" value="MULTIDRUG RESISTANCE PROTEIN NORM-RELATED"/>
    <property type="match status" value="1"/>
</dbReference>
<evidence type="ECO:0000256" key="6">
    <source>
        <dbReference type="ARBA" id="ARBA00022989"/>
    </source>
</evidence>
<keyword evidence="3" id="KW-0050">Antiport</keyword>
<feature type="transmembrane region" description="Helical" evidence="10">
    <location>
        <begin position="328"/>
        <end position="346"/>
    </location>
</feature>
<proteinExistence type="predicted"/>
<comment type="subcellular location">
    <subcellularLocation>
        <location evidence="1">Cell inner membrane</location>
        <topology evidence="1">Multi-pass membrane protein</topology>
    </subcellularLocation>
</comment>
<feature type="transmembrane region" description="Helical" evidence="10">
    <location>
        <begin position="200"/>
        <end position="223"/>
    </location>
</feature>
<evidence type="ECO:0000256" key="8">
    <source>
        <dbReference type="ARBA" id="ARBA00023136"/>
    </source>
</evidence>
<feature type="transmembrane region" description="Helical" evidence="10">
    <location>
        <begin position="128"/>
        <end position="148"/>
    </location>
</feature>
<reference evidence="12" key="1">
    <citation type="journal article" date="2019" name="Int. J. Syst. Evol. Microbiol.">
        <title>The Global Catalogue of Microorganisms (GCM) 10K type strain sequencing project: providing services to taxonomists for standard genome sequencing and annotation.</title>
        <authorList>
            <consortium name="The Broad Institute Genomics Platform"/>
            <consortium name="The Broad Institute Genome Sequencing Center for Infectious Disease"/>
            <person name="Wu L."/>
            <person name="Ma J."/>
        </authorList>
    </citation>
    <scope>NUCLEOTIDE SEQUENCE [LARGE SCALE GENOMIC DNA]</scope>
    <source>
        <strain evidence="12">JCM 17551</strain>
    </source>
</reference>
<accession>A0ABP7N511</accession>
<dbReference type="PANTHER" id="PTHR43298:SF2">
    <property type="entry name" value="FMN_FAD EXPORTER YEEO-RELATED"/>
    <property type="match status" value="1"/>
</dbReference>
<evidence type="ECO:0000256" key="10">
    <source>
        <dbReference type="SAM" id="Phobius"/>
    </source>
</evidence>
<evidence type="ECO:0000256" key="5">
    <source>
        <dbReference type="ARBA" id="ARBA00022692"/>
    </source>
</evidence>
<keyword evidence="5 10" id="KW-0812">Transmembrane</keyword>
<sequence length="441" mass="47164">MMSTVFSGDEAKSLVKLAAPIITAMTLSCLMSVIDTVMAGQVSAKDLAAVSIGSAVWNMLFLTMNGILMALTPQISKLNGQNNRSAIYGWYIKGSWFALVVMVCFLGAGQFGLNAINGLDTTLETRNLAQQYLTFILFGLPAAALFQAQRSLSEGNAKTQHALIVTIIGVLMNIPLNYLFIYGLTINDGQTVIEIIPELGGAGCGLASAIIFWLMLISMKLIQKSDPKIQQQMATKTPIATLKVFKHLSIVGIPIGLAIFAEVSVFTYIPLMIAHLGEDKVAAHQIALNVSSVMFMVPLGLSQAITVRTGYQLGRNKTELAQLSSRTGIVVAFIFGICSLSFILLNRDSIPALYTSETSVLEVASTLLVLAALFQLTDTLQITTAGALRGYQLTAVPMCITIISFWAISMPAGYLLGLESPLRTQLAAIISLPTPLGVAGF</sequence>
<feature type="transmembrane region" description="Helical" evidence="10">
    <location>
        <begin position="96"/>
        <end position="116"/>
    </location>
</feature>
<feature type="transmembrane region" description="Helical" evidence="10">
    <location>
        <begin position="395"/>
        <end position="416"/>
    </location>
</feature>
<keyword evidence="4" id="KW-1003">Cell membrane</keyword>
<dbReference type="CDD" id="cd13131">
    <property type="entry name" value="MATE_NorM_like"/>
    <property type="match status" value="1"/>
</dbReference>
<dbReference type="Pfam" id="PF01554">
    <property type="entry name" value="MatE"/>
    <property type="match status" value="2"/>
</dbReference>